<evidence type="ECO:0000256" key="2">
    <source>
        <dbReference type="SAM" id="Phobius"/>
    </source>
</evidence>
<dbReference type="RefSeq" id="WP_251803539.1">
    <property type="nucleotide sequence ID" value="NZ_JAMQOL010000065.1"/>
</dbReference>
<keyword evidence="2" id="KW-0472">Membrane</keyword>
<feature type="region of interest" description="Disordered" evidence="1">
    <location>
        <begin position="52"/>
        <end position="115"/>
    </location>
</feature>
<feature type="compositionally biased region" description="Low complexity" evidence="1">
    <location>
        <begin position="75"/>
        <end position="108"/>
    </location>
</feature>
<feature type="compositionally biased region" description="Basic and acidic residues" evidence="1">
    <location>
        <begin position="1"/>
        <end position="11"/>
    </location>
</feature>
<organism evidence="3 4">
    <name type="scientific">Paractinoplanes hotanensis</name>
    <dbReference type="NCBI Taxonomy" id="2906497"/>
    <lineage>
        <taxon>Bacteria</taxon>
        <taxon>Bacillati</taxon>
        <taxon>Actinomycetota</taxon>
        <taxon>Actinomycetes</taxon>
        <taxon>Micromonosporales</taxon>
        <taxon>Micromonosporaceae</taxon>
        <taxon>Paractinoplanes</taxon>
    </lineage>
</organism>
<keyword evidence="4" id="KW-1185">Reference proteome</keyword>
<sequence>MSVQDDDRPGDDSVYQATPTGRQKKRRTRIAVGAVSAAAVLGAGVYLVTARAADRDDDTVARDTGAVAPMATADSITESTEASIEPSASASGSTSASPSPRTSTARTAQMVDPEVKRKIDEARAKAAEDGFPLKRPVTAAPGVKAATGPVNERTEKTSEGSVRIVSARFDLTGQRELLLVADKGFAVGGARCTQQVRFSSGEEPQERPSMLLCWRTSDSRSVVTMAVAGQGKPSTDVSLAVLEKEWAKLV</sequence>
<keyword evidence="2" id="KW-1133">Transmembrane helix</keyword>
<dbReference type="EMBL" id="JAMQOL010000065">
    <property type="protein sequence ID" value="MCM4083774.1"/>
    <property type="molecule type" value="Genomic_DNA"/>
</dbReference>
<feature type="transmembrane region" description="Helical" evidence="2">
    <location>
        <begin position="30"/>
        <end position="49"/>
    </location>
</feature>
<proteinExistence type="predicted"/>
<comment type="caution">
    <text evidence="3">The sequence shown here is derived from an EMBL/GenBank/DDBJ whole genome shotgun (WGS) entry which is preliminary data.</text>
</comment>
<keyword evidence="2" id="KW-0812">Transmembrane</keyword>
<evidence type="ECO:0000313" key="4">
    <source>
        <dbReference type="Proteomes" id="UP001523216"/>
    </source>
</evidence>
<feature type="compositionally biased region" description="Basic and acidic residues" evidence="1">
    <location>
        <begin position="52"/>
        <end position="61"/>
    </location>
</feature>
<evidence type="ECO:0000256" key="1">
    <source>
        <dbReference type="SAM" id="MobiDB-lite"/>
    </source>
</evidence>
<feature type="region of interest" description="Disordered" evidence="1">
    <location>
        <begin position="1"/>
        <end position="30"/>
    </location>
</feature>
<evidence type="ECO:0000313" key="3">
    <source>
        <dbReference type="EMBL" id="MCM4083774.1"/>
    </source>
</evidence>
<reference evidence="3 4" key="1">
    <citation type="submission" date="2022-06" db="EMBL/GenBank/DDBJ databases">
        <title>Actinoplanes abujensis sp. nov., isolated from Nigerian arid soil.</title>
        <authorList>
            <person name="Ding P."/>
        </authorList>
    </citation>
    <scope>NUCLEOTIDE SEQUENCE [LARGE SCALE GENOMIC DNA]</scope>
    <source>
        <strain evidence="4">TRM88002</strain>
    </source>
</reference>
<name>A0ABT0YCK8_9ACTN</name>
<gene>
    <name evidence="3" type="ORF">LXN57_40115</name>
</gene>
<protein>
    <submittedName>
        <fullName evidence="3">Uncharacterized protein</fullName>
    </submittedName>
</protein>
<dbReference type="Proteomes" id="UP001523216">
    <property type="component" value="Unassembled WGS sequence"/>
</dbReference>
<accession>A0ABT0YCK8</accession>